<dbReference type="Gene3D" id="2.40.10.10">
    <property type="entry name" value="Trypsin-like serine proteases"/>
    <property type="match status" value="1"/>
</dbReference>
<dbReference type="Proteomes" id="UP000789524">
    <property type="component" value="Unassembled WGS sequence"/>
</dbReference>
<dbReference type="InterPro" id="IPR001254">
    <property type="entry name" value="Trypsin_dom"/>
</dbReference>
<dbReference type="GO" id="GO:0004252">
    <property type="term" value="F:serine-type endopeptidase activity"/>
    <property type="evidence" value="ECO:0007669"/>
    <property type="project" value="InterPro"/>
</dbReference>
<keyword evidence="2" id="KW-0378">Hydrolase</keyword>
<dbReference type="InterPro" id="IPR050430">
    <property type="entry name" value="Peptidase_S1"/>
</dbReference>
<dbReference type="AlphaFoldDB" id="A0A8J2QPJ4"/>
<keyword evidence="1" id="KW-0645">Protease</keyword>
<evidence type="ECO:0000256" key="2">
    <source>
        <dbReference type="ARBA" id="ARBA00022801"/>
    </source>
</evidence>
<evidence type="ECO:0000313" key="6">
    <source>
        <dbReference type="EMBL" id="CAG9564692.1"/>
    </source>
</evidence>
<evidence type="ECO:0000313" key="7">
    <source>
        <dbReference type="Proteomes" id="UP000789524"/>
    </source>
</evidence>
<reference evidence="6" key="1">
    <citation type="submission" date="2021-09" db="EMBL/GenBank/DDBJ databases">
        <authorList>
            <person name="Martin H S."/>
        </authorList>
    </citation>
    <scope>NUCLEOTIDE SEQUENCE</scope>
</reference>
<dbReference type="Pfam" id="PF00089">
    <property type="entry name" value="Trypsin"/>
    <property type="match status" value="1"/>
</dbReference>
<dbReference type="OrthoDB" id="7444286at2759"/>
<dbReference type="InterPro" id="IPR043504">
    <property type="entry name" value="Peptidase_S1_PA_chymotrypsin"/>
</dbReference>
<evidence type="ECO:0000256" key="4">
    <source>
        <dbReference type="ARBA" id="ARBA00023157"/>
    </source>
</evidence>
<proteinExistence type="predicted"/>
<dbReference type="PANTHER" id="PTHR24276:SF98">
    <property type="entry name" value="FI18310P1-RELATED"/>
    <property type="match status" value="1"/>
</dbReference>
<dbReference type="EMBL" id="CAKASE010000051">
    <property type="protein sequence ID" value="CAG9564692.1"/>
    <property type="molecule type" value="Genomic_DNA"/>
</dbReference>
<gene>
    <name evidence="6" type="ORF">DCHRY22_LOCUS5651</name>
</gene>
<evidence type="ECO:0000259" key="5">
    <source>
        <dbReference type="Pfam" id="PF00089"/>
    </source>
</evidence>
<dbReference type="InterPro" id="IPR009003">
    <property type="entry name" value="Peptidase_S1_PA"/>
</dbReference>
<organism evidence="6 7">
    <name type="scientific">Danaus chrysippus</name>
    <name type="common">African queen</name>
    <dbReference type="NCBI Taxonomy" id="151541"/>
    <lineage>
        <taxon>Eukaryota</taxon>
        <taxon>Metazoa</taxon>
        <taxon>Ecdysozoa</taxon>
        <taxon>Arthropoda</taxon>
        <taxon>Hexapoda</taxon>
        <taxon>Insecta</taxon>
        <taxon>Pterygota</taxon>
        <taxon>Neoptera</taxon>
        <taxon>Endopterygota</taxon>
        <taxon>Lepidoptera</taxon>
        <taxon>Glossata</taxon>
        <taxon>Ditrysia</taxon>
        <taxon>Papilionoidea</taxon>
        <taxon>Nymphalidae</taxon>
        <taxon>Danainae</taxon>
        <taxon>Danaini</taxon>
        <taxon>Danaina</taxon>
        <taxon>Danaus</taxon>
        <taxon>Anosia</taxon>
    </lineage>
</organism>
<dbReference type="PANTHER" id="PTHR24276">
    <property type="entry name" value="POLYSERASE-RELATED"/>
    <property type="match status" value="1"/>
</dbReference>
<evidence type="ECO:0000256" key="1">
    <source>
        <dbReference type="ARBA" id="ARBA00022670"/>
    </source>
</evidence>
<comment type="caution">
    <text evidence="6">The sequence shown here is derived from an EMBL/GenBank/DDBJ whole genome shotgun (WGS) entry which is preliminary data.</text>
</comment>
<keyword evidence="3" id="KW-0720">Serine protease</keyword>
<sequence length="252" mass="28216">MGAGQIGGIATLLDIDFNNAAGFHGEPAKITEGQFIVHYLSHAMMFCLGAIIESHVVLTPAICVYGETYKFKIFAGTHSFVENSGIGRQVQHLCIHKGYNHSMRWEGCSPDNLALICLNKPFVFNKREPYTEYILNRARYGVAINSENRIRDKSCRFYGWGSRRNDDLGSTLVCSGYVQGMMISRLIDRPCGVGFVDLSKYNRFLSCGVDDSRDVIDHDELMAFEFDHTSKLLNTPSLLTTPHENITSSPYP</sequence>
<dbReference type="SUPFAM" id="SSF50494">
    <property type="entry name" value="Trypsin-like serine proteases"/>
    <property type="match status" value="1"/>
</dbReference>
<protein>
    <submittedName>
        <fullName evidence="6">(African queen) hypothetical protein</fullName>
    </submittedName>
</protein>
<keyword evidence="4" id="KW-1015">Disulfide bond</keyword>
<feature type="domain" description="Peptidase S1" evidence="5">
    <location>
        <begin position="25"/>
        <end position="167"/>
    </location>
</feature>
<accession>A0A8J2QPJ4</accession>
<keyword evidence="7" id="KW-1185">Reference proteome</keyword>
<name>A0A8J2QPJ4_9NEOP</name>
<evidence type="ECO:0000256" key="3">
    <source>
        <dbReference type="ARBA" id="ARBA00022825"/>
    </source>
</evidence>
<dbReference type="GO" id="GO:0006508">
    <property type="term" value="P:proteolysis"/>
    <property type="evidence" value="ECO:0007669"/>
    <property type="project" value="UniProtKB-KW"/>
</dbReference>